<gene>
    <name evidence="2" type="ORF">RclHR1_01650021</name>
</gene>
<feature type="region of interest" description="Disordered" evidence="1">
    <location>
        <begin position="89"/>
        <end position="109"/>
    </location>
</feature>
<evidence type="ECO:0000313" key="3">
    <source>
        <dbReference type="Proteomes" id="UP000247702"/>
    </source>
</evidence>
<evidence type="ECO:0000256" key="1">
    <source>
        <dbReference type="SAM" id="MobiDB-lite"/>
    </source>
</evidence>
<dbReference type="Proteomes" id="UP000247702">
    <property type="component" value="Unassembled WGS sequence"/>
</dbReference>
<evidence type="ECO:0000313" key="2">
    <source>
        <dbReference type="EMBL" id="GBB89714.1"/>
    </source>
</evidence>
<reference evidence="2 3" key="1">
    <citation type="submission" date="2017-11" db="EMBL/GenBank/DDBJ databases">
        <title>The genome of Rhizophagus clarus HR1 reveals common genetic basis of auxotrophy among arbuscular mycorrhizal fungi.</title>
        <authorList>
            <person name="Kobayashi Y."/>
        </authorList>
    </citation>
    <scope>NUCLEOTIDE SEQUENCE [LARGE SCALE GENOMIC DNA]</scope>
    <source>
        <strain evidence="2 3">HR1</strain>
    </source>
</reference>
<organism evidence="2 3">
    <name type="scientific">Rhizophagus clarus</name>
    <dbReference type="NCBI Taxonomy" id="94130"/>
    <lineage>
        <taxon>Eukaryota</taxon>
        <taxon>Fungi</taxon>
        <taxon>Fungi incertae sedis</taxon>
        <taxon>Mucoromycota</taxon>
        <taxon>Glomeromycotina</taxon>
        <taxon>Glomeromycetes</taxon>
        <taxon>Glomerales</taxon>
        <taxon>Glomeraceae</taxon>
        <taxon>Rhizophagus</taxon>
    </lineage>
</organism>
<proteinExistence type="predicted"/>
<comment type="caution">
    <text evidence="2">The sequence shown here is derived from an EMBL/GenBank/DDBJ whole genome shotgun (WGS) entry which is preliminary data.</text>
</comment>
<name>A0A2Z6QWU2_9GLOM</name>
<protein>
    <submittedName>
        <fullName evidence="2">Uncharacterized protein</fullName>
    </submittedName>
</protein>
<dbReference type="EMBL" id="BEXD01000724">
    <property type="protein sequence ID" value="GBB89714.1"/>
    <property type="molecule type" value="Genomic_DNA"/>
</dbReference>
<keyword evidence="3" id="KW-1185">Reference proteome</keyword>
<feature type="compositionally biased region" description="Basic and acidic residues" evidence="1">
    <location>
        <begin position="89"/>
        <end position="102"/>
    </location>
</feature>
<sequence>MLKRLVREMSTVVPRTSDLKEREALERASKLGNGKNMFFDLYFQICNAEKLEEDARFEVIISYYFFGEGLEKHLVQYKHLEEHEARKKINNEVKDQLPKETSKAAIPHH</sequence>
<accession>A0A2Z6QWU2</accession>
<dbReference type="AlphaFoldDB" id="A0A2Z6QWU2"/>